<dbReference type="AlphaFoldDB" id="A0A0G1NA05"/>
<evidence type="ECO:0000256" key="5">
    <source>
        <dbReference type="ARBA" id="ARBA00022692"/>
    </source>
</evidence>
<dbReference type="GO" id="GO:0005886">
    <property type="term" value="C:plasma membrane"/>
    <property type="evidence" value="ECO:0007669"/>
    <property type="project" value="UniProtKB-SubCell"/>
</dbReference>
<feature type="transmembrane region" description="Helical" evidence="8">
    <location>
        <begin position="67"/>
        <end position="86"/>
    </location>
</feature>
<feature type="transmembrane region" description="Helical" evidence="8">
    <location>
        <begin position="106"/>
        <end position="123"/>
    </location>
</feature>
<keyword evidence="5 8" id="KW-0812">Transmembrane</keyword>
<keyword evidence="3" id="KW-1003">Cell membrane</keyword>
<evidence type="ECO:0000256" key="6">
    <source>
        <dbReference type="ARBA" id="ARBA00022989"/>
    </source>
</evidence>
<reference evidence="9 10" key="1">
    <citation type="journal article" date="2015" name="Nature">
        <title>rRNA introns, odd ribosomes, and small enigmatic genomes across a large radiation of phyla.</title>
        <authorList>
            <person name="Brown C.T."/>
            <person name="Hug L.A."/>
            <person name="Thomas B.C."/>
            <person name="Sharon I."/>
            <person name="Castelle C.J."/>
            <person name="Singh A."/>
            <person name="Wilkins M.J."/>
            <person name="Williams K.H."/>
            <person name="Banfield J.F."/>
        </authorList>
    </citation>
    <scope>NUCLEOTIDE SEQUENCE [LARGE SCALE GENOMIC DNA]</scope>
</reference>
<feature type="transmembrane region" description="Helical" evidence="8">
    <location>
        <begin position="334"/>
        <end position="359"/>
    </location>
</feature>
<comment type="caution">
    <text evidence="9">The sequence shown here is derived from an EMBL/GenBank/DDBJ whole genome shotgun (WGS) entry which is preliminary data.</text>
</comment>
<proteinExistence type="predicted"/>
<gene>
    <name evidence="9" type="ORF">UW79_C0028G0004</name>
</gene>
<feature type="transmembrane region" description="Helical" evidence="8">
    <location>
        <begin position="241"/>
        <end position="265"/>
    </location>
</feature>
<keyword evidence="7 8" id="KW-0472">Membrane</keyword>
<evidence type="ECO:0000256" key="4">
    <source>
        <dbReference type="ARBA" id="ARBA00022519"/>
    </source>
</evidence>
<keyword evidence="6 8" id="KW-1133">Transmembrane helix</keyword>
<dbReference type="GO" id="GO:0003333">
    <property type="term" value="P:amino acid transmembrane transport"/>
    <property type="evidence" value="ECO:0007669"/>
    <property type="project" value="InterPro"/>
</dbReference>
<feature type="transmembrane region" description="Helical" evidence="8">
    <location>
        <begin position="201"/>
        <end position="221"/>
    </location>
</feature>
<feature type="transmembrane region" description="Helical" evidence="8">
    <location>
        <begin position="130"/>
        <end position="151"/>
    </location>
</feature>
<organism evidence="9 10">
    <name type="scientific">Candidatus Yanofskybacteria bacterium GW2011_GWA2_44_9</name>
    <dbReference type="NCBI Taxonomy" id="1619025"/>
    <lineage>
        <taxon>Bacteria</taxon>
        <taxon>Candidatus Yanofskyibacteriota</taxon>
    </lineage>
</organism>
<evidence type="ECO:0000313" key="9">
    <source>
        <dbReference type="EMBL" id="KKT81034.1"/>
    </source>
</evidence>
<accession>A0A0G1NA05</accession>
<evidence type="ECO:0000256" key="3">
    <source>
        <dbReference type="ARBA" id="ARBA00022475"/>
    </source>
</evidence>
<dbReference type="PANTHER" id="PTHR32195:SF26">
    <property type="entry name" value="TRYPTOPHAN OR TYROSINE TRANSPORTER PROTEIN"/>
    <property type="match status" value="1"/>
</dbReference>
<evidence type="ECO:0000256" key="1">
    <source>
        <dbReference type="ARBA" id="ARBA00004429"/>
    </source>
</evidence>
<dbReference type="Pfam" id="PF03222">
    <property type="entry name" value="Trp_Tyr_perm"/>
    <property type="match status" value="1"/>
</dbReference>
<sequence length="361" mass="39283">MVGVGVFGIPFAFSKSGLLIGFLFLAAIGFFTLIINLLYGEIVLRTSAPHQLVGYTNFYLGPVFKRIILFSILLGTYGALLAYIIIAGDFLNNILSSFFKLTPGGYSTWFFIIGSFFVLAGHRTVAWVEFFLMSLFIGVVIMVVILGVPHINIENFQYTDWKSWFLPYGVLLFAFAGMAAVPIQRDILSGQENKLKKSITIGVLVTGALYLAFALTILGISGAATSPDAINGLIEPLGGKIVFLGSLFGILAVSTSFIMLGSILLDTFSLDYGISRFKAWLMVVILPFVLFVGGLRSFVDVISLAGSLGIGIESIILIKTFIKAKTKGDRVPEYSLSIPAWFLYLLMAIFAGGVVYALFVR</sequence>
<protein>
    <submittedName>
        <fullName evidence="9">Aromatic amino acid permease</fullName>
    </submittedName>
</protein>
<dbReference type="InterPro" id="IPR018227">
    <property type="entry name" value="Amino_acid_transport_2"/>
</dbReference>
<dbReference type="PANTHER" id="PTHR32195">
    <property type="entry name" value="OS07G0662800 PROTEIN"/>
    <property type="match status" value="1"/>
</dbReference>
<evidence type="ECO:0000256" key="8">
    <source>
        <dbReference type="SAM" id="Phobius"/>
    </source>
</evidence>
<feature type="transmembrane region" description="Helical" evidence="8">
    <location>
        <begin position="163"/>
        <end position="181"/>
    </location>
</feature>
<dbReference type="Gene3D" id="1.20.1740.10">
    <property type="entry name" value="Amino acid/polyamine transporter I"/>
    <property type="match status" value="1"/>
</dbReference>
<comment type="subcellular location">
    <subcellularLocation>
        <location evidence="1">Cell inner membrane</location>
        <topology evidence="1">Multi-pass membrane protein</topology>
    </subcellularLocation>
</comment>
<evidence type="ECO:0000256" key="2">
    <source>
        <dbReference type="ARBA" id="ARBA00022448"/>
    </source>
</evidence>
<dbReference type="EMBL" id="LCJR01000028">
    <property type="protein sequence ID" value="KKT81034.1"/>
    <property type="molecule type" value="Genomic_DNA"/>
</dbReference>
<keyword evidence="2" id="KW-0813">Transport</keyword>
<evidence type="ECO:0000256" key="7">
    <source>
        <dbReference type="ARBA" id="ARBA00023136"/>
    </source>
</evidence>
<evidence type="ECO:0000313" key="10">
    <source>
        <dbReference type="Proteomes" id="UP000034032"/>
    </source>
</evidence>
<feature type="transmembrane region" description="Helical" evidence="8">
    <location>
        <begin position="277"/>
        <end position="295"/>
    </location>
</feature>
<feature type="transmembrane region" description="Helical" evidence="8">
    <location>
        <begin position="18"/>
        <end position="39"/>
    </location>
</feature>
<keyword evidence="4" id="KW-0997">Cell inner membrane</keyword>
<name>A0A0G1NA05_9BACT</name>
<dbReference type="Proteomes" id="UP000034032">
    <property type="component" value="Unassembled WGS sequence"/>
</dbReference>